<dbReference type="GO" id="GO:0022857">
    <property type="term" value="F:transmembrane transporter activity"/>
    <property type="evidence" value="ECO:0007669"/>
    <property type="project" value="InterPro"/>
</dbReference>
<organism evidence="9 10">
    <name type="scientific">Desulfurispirillum indicum (strain ATCC BAA-1389 / DSM 22839 / S5)</name>
    <dbReference type="NCBI Taxonomy" id="653733"/>
    <lineage>
        <taxon>Bacteria</taxon>
        <taxon>Pseudomonadati</taxon>
        <taxon>Chrysiogenota</taxon>
        <taxon>Chrysiogenia</taxon>
        <taxon>Chrysiogenales</taxon>
        <taxon>Chrysiogenaceae</taxon>
        <taxon>Desulfurispirillum</taxon>
    </lineage>
</organism>
<evidence type="ECO:0000256" key="7">
    <source>
        <dbReference type="SAM" id="Phobius"/>
    </source>
</evidence>
<feature type="transmembrane region" description="Helical" evidence="7">
    <location>
        <begin position="352"/>
        <end position="373"/>
    </location>
</feature>
<keyword evidence="3" id="KW-1003">Cell membrane</keyword>
<evidence type="ECO:0000256" key="4">
    <source>
        <dbReference type="ARBA" id="ARBA00022692"/>
    </source>
</evidence>
<feature type="transmembrane region" description="Helical" evidence="7">
    <location>
        <begin position="413"/>
        <end position="434"/>
    </location>
</feature>
<accession>E6W1D9</accession>
<evidence type="ECO:0000256" key="2">
    <source>
        <dbReference type="ARBA" id="ARBA00022448"/>
    </source>
</evidence>
<dbReference type="KEGG" id="din:Selin_0647"/>
<dbReference type="PANTHER" id="PTHR42718:SF46">
    <property type="entry name" value="BLR6921 PROTEIN"/>
    <property type="match status" value="1"/>
</dbReference>
<evidence type="ECO:0000313" key="10">
    <source>
        <dbReference type="Proteomes" id="UP000002572"/>
    </source>
</evidence>
<keyword evidence="2" id="KW-0813">Transport</keyword>
<dbReference type="AlphaFoldDB" id="E6W1D9"/>
<evidence type="ECO:0000313" key="9">
    <source>
        <dbReference type="EMBL" id="ADU65395.1"/>
    </source>
</evidence>
<dbReference type="OrthoDB" id="2403626at2"/>
<feature type="transmembrane region" description="Helical" evidence="7">
    <location>
        <begin position="103"/>
        <end position="128"/>
    </location>
</feature>
<keyword evidence="6 7" id="KW-0472">Membrane</keyword>
<dbReference type="Proteomes" id="UP000002572">
    <property type="component" value="Chromosome"/>
</dbReference>
<evidence type="ECO:0000256" key="1">
    <source>
        <dbReference type="ARBA" id="ARBA00004651"/>
    </source>
</evidence>
<dbReference type="Gene3D" id="1.20.1720.10">
    <property type="entry name" value="Multidrug resistance protein D"/>
    <property type="match status" value="1"/>
</dbReference>
<feature type="transmembrane region" description="Helical" evidence="7">
    <location>
        <begin position="196"/>
        <end position="214"/>
    </location>
</feature>
<dbReference type="InterPro" id="IPR011701">
    <property type="entry name" value="MFS"/>
</dbReference>
<dbReference type="FunCoup" id="E6W1D9">
    <property type="interactions" value="106"/>
</dbReference>
<dbReference type="STRING" id="653733.Selin_0647"/>
<dbReference type="CDD" id="cd17321">
    <property type="entry name" value="MFS_MMR_MDR_like"/>
    <property type="match status" value="1"/>
</dbReference>
<gene>
    <name evidence="9" type="ordered locus">Selin_0647</name>
</gene>
<comment type="subcellular location">
    <subcellularLocation>
        <location evidence="1">Cell membrane</location>
        <topology evidence="1">Multi-pass membrane protein</topology>
    </subcellularLocation>
</comment>
<dbReference type="PROSITE" id="PS50850">
    <property type="entry name" value="MFS"/>
    <property type="match status" value="1"/>
</dbReference>
<dbReference type="InterPro" id="IPR036259">
    <property type="entry name" value="MFS_trans_sf"/>
</dbReference>
<dbReference type="InterPro" id="IPR020846">
    <property type="entry name" value="MFS_dom"/>
</dbReference>
<feature type="transmembrane region" description="Helical" evidence="7">
    <location>
        <begin position="321"/>
        <end position="346"/>
    </location>
</feature>
<protein>
    <submittedName>
        <fullName evidence="9">Major facilitator superfamily MFS_1</fullName>
    </submittedName>
</protein>
<feature type="transmembrane region" description="Helical" evidence="7">
    <location>
        <begin position="385"/>
        <end position="407"/>
    </location>
</feature>
<dbReference type="PANTHER" id="PTHR42718">
    <property type="entry name" value="MAJOR FACILITATOR SUPERFAMILY MULTIDRUG TRANSPORTER MFSC"/>
    <property type="match status" value="1"/>
</dbReference>
<feature type="transmembrane region" description="Helical" evidence="7">
    <location>
        <begin position="164"/>
        <end position="184"/>
    </location>
</feature>
<dbReference type="HOGENOM" id="CLU_000960_3_0_0"/>
<feature type="transmembrane region" description="Helical" evidence="7">
    <location>
        <begin position="78"/>
        <end position="97"/>
    </location>
</feature>
<dbReference type="eggNOG" id="COG2814">
    <property type="taxonomic scope" value="Bacteria"/>
</dbReference>
<dbReference type="Pfam" id="PF07690">
    <property type="entry name" value="MFS_1"/>
    <property type="match status" value="1"/>
</dbReference>
<proteinExistence type="predicted"/>
<feature type="transmembrane region" description="Helical" evidence="7">
    <location>
        <begin position="46"/>
        <end position="66"/>
    </location>
</feature>
<feature type="transmembrane region" description="Helical" evidence="7">
    <location>
        <begin position="220"/>
        <end position="237"/>
    </location>
</feature>
<feature type="transmembrane region" description="Helical" evidence="7">
    <location>
        <begin position="12"/>
        <end position="34"/>
    </location>
</feature>
<keyword evidence="4 7" id="KW-0812">Transmembrane</keyword>
<feature type="transmembrane region" description="Helical" evidence="7">
    <location>
        <begin position="135"/>
        <end position="158"/>
    </location>
</feature>
<feature type="domain" description="Major facilitator superfamily (MFS) profile" evidence="8">
    <location>
        <begin position="12"/>
        <end position="444"/>
    </location>
</feature>
<dbReference type="InParanoid" id="E6W1D9"/>
<dbReference type="PRINTS" id="PR01036">
    <property type="entry name" value="TCRTETB"/>
</dbReference>
<evidence type="ECO:0000259" key="8">
    <source>
        <dbReference type="PROSITE" id="PS50850"/>
    </source>
</evidence>
<dbReference type="Gene3D" id="1.20.1250.20">
    <property type="entry name" value="MFS general substrate transporter like domains"/>
    <property type="match status" value="1"/>
</dbReference>
<keyword evidence="10" id="KW-1185">Reference proteome</keyword>
<dbReference type="RefSeq" id="WP_013505283.1">
    <property type="nucleotide sequence ID" value="NC_014836.1"/>
</dbReference>
<feature type="transmembrane region" description="Helical" evidence="7">
    <location>
        <begin position="286"/>
        <end position="309"/>
    </location>
</feature>
<evidence type="ECO:0000256" key="6">
    <source>
        <dbReference type="ARBA" id="ARBA00023136"/>
    </source>
</evidence>
<evidence type="ECO:0000256" key="5">
    <source>
        <dbReference type="ARBA" id="ARBA00022989"/>
    </source>
</evidence>
<keyword evidence="5 7" id="KW-1133">Transmembrane helix</keyword>
<sequence>MILDEQLVRQRIMPLMSVVIFFAVLNGVTFNIAIPDIAAEFSVSPSTVSWVITAYVVIFAFGSVVYARLVDQFSLRSIITFGLIVFCAGSLLGFFASSFPLLILARIIQAVGASGIPALGMLLATLYFPSHLRGAMLGVIASTVAFASGVGPVLGGFVAGQFHWHFLFLIPLVLLPVIPLLYVSLPLDESHVRKPFDFMGALLLGAFVGALLVALTQASWPALLLAAPLLAAAVWHMRRVEYPFIAPQLFTIARYRGGVIAALLVMATVFGMLFAVPIMVRQVYDLSTMAIGVFMFPAAMSAAVAGWLSGRAAGRIGSNRVVRVGYLFLIVGYLCLGASAGLGVVLSALCLIAGHCGFSIVHSSLAGSISGVLPRELTAVGMGFFNLIFFISGAFGTAATGIMLNILHPERASAYMITFGGFFLLALLSLVLFARTFPFSEGATAKSS</sequence>
<dbReference type="EMBL" id="CP002432">
    <property type="protein sequence ID" value="ADU65395.1"/>
    <property type="molecule type" value="Genomic_DNA"/>
</dbReference>
<name>E6W1D9_DESIS</name>
<feature type="transmembrane region" description="Helical" evidence="7">
    <location>
        <begin position="258"/>
        <end position="280"/>
    </location>
</feature>
<reference evidence="9 10" key="1">
    <citation type="submission" date="2010-12" db="EMBL/GenBank/DDBJ databases">
        <title>Complete sequence of Desulfurispirillum indicum S5.</title>
        <authorList>
            <consortium name="US DOE Joint Genome Institute"/>
            <person name="Lucas S."/>
            <person name="Copeland A."/>
            <person name="Lapidus A."/>
            <person name="Cheng J.-F."/>
            <person name="Goodwin L."/>
            <person name="Pitluck S."/>
            <person name="Chertkov O."/>
            <person name="Held B."/>
            <person name="Detter J.C."/>
            <person name="Han C."/>
            <person name="Tapia R."/>
            <person name="Land M."/>
            <person name="Hauser L."/>
            <person name="Kyrpides N."/>
            <person name="Ivanova N."/>
            <person name="Mikhailova N."/>
            <person name="Haggblom M."/>
            <person name="Rauschenbach I."/>
            <person name="Bini E."/>
            <person name="Woyke T."/>
        </authorList>
    </citation>
    <scope>NUCLEOTIDE SEQUENCE [LARGE SCALE GENOMIC DNA]</scope>
    <source>
        <strain evidence="10">ATCC BAA-1389 / DSM 22839 / S5</strain>
    </source>
</reference>
<evidence type="ECO:0000256" key="3">
    <source>
        <dbReference type="ARBA" id="ARBA00022475"/>
    </source>
</evidence>
<dbReference type="SUPFAM" id="SSF103473">
    <property type="entry name" value="MFS general substrate transporter"/>
    <property type="match status" value="1"/>
</dbReference>
<dbReference type="GO" id="GO:0005886">
    <property type="term" value="C:plasma membrane"/>
    <property type="evidence" value="ECO:0007669"/>
    <property type="project" value="UniProtKB-SubCell"/>
</dbReference>